<gene>
    <name evidence="1" type="ORF">NCTC8284_03487</name>
</gene>
<sequence length="54" mass="5523">MPSNGTSNAVIVTCNASLSQSTAINPSNASPAFSLGEKGKILTKQKTAQYPQGI</sequence>
<dbReference type="EMBL" id="LR134405">
    <property type="protein sequence ID" value="VEH68257.1"/>
    <property type="molecule type" value="Genomic_DNA"/>
</dbReference>
<dbReference type="KEGG" id="rpne:NCTC8284_03487"/>
<name>A0A3S5ESD5_9PAST</name>
<dbReference type="AlphaFoldDB" id="A0A3S5ESD5"/>
<protein>
    <submittedName>
        <fullName evidence="1">Uncharacterized protein</fullName>
    </submittedName>
</protein>
<proteinExistence type="predicted"/>
<organism evidence="1 2">
    <name type="scientific">Rodentibacter pneumotropicus</name>
    <dbReference type="NCBI Taxonomy" id="758"/>
    <lineage>
        <taxon>Bacteria</taxon>
        <taxon>Pseudomonadati</taxon>
        <taxon>Pseudomonadota</taxon>
        <taxon>Gammaproteobacteria</taxon>
        <taxon>Pasteurellales</taxon>
        <taxon>Pasteurellaceae</taxon>
        <taxon>Rodentibacter</taxon>
    </lineage>
</organism>
<reference evidence="1 2" key="1">
    <citation type="submission" date="2018-12" db="EMBL/GenBank/DDBJ databases">
        <authorList>
            <consortium name="Pathogen Informatics"/>
        </authorList>
    </citation>
    <scope>NUCLEOTIDE SEQUENCE [LARGE SCALE GENOMIC DNA]</scope>
    <source>
        <strain evidence="1 2">NCTC8284</strain>
    </source>
</reference>
<evidence type="ECO:0000313" key="2">
    <source>
        <dbReference type="Proteomes" id="UP000278733"/>
    </source>
</evidence>
<accession>A0A3S5ESD5</accession>
<evidence type="ECO:0000313" key="1">
    <source>
        <dbReference type="EMBL" id="VEH68257.1"/>
    </source>
</evidence>
<dbReference type="Proteomes" id="UP000278733">
    <property type="component" value="Chromosome"/>
</dbReference>